<name>A0ABY8R9Y1_PARBF</name>
<dbReference type="Pfam" id="PF02498">
    <property type="entry name" value="Bro-N"/>
    <property type="match status" value="1"/>
</dbReference>
<dbReference type="PROSITE" id="PS51750">
    <property type="entry name" value="BRO_N"/>
    <property type="match status" value="1"/>
</dbReference>
<dbReference type="InterPro" id="IPR018878">
    <property type="entry name" value="ORF6C_dom"/>
</dbReference>
<accession>A0ABY8R9Y1</accession>
<protein>
    <submittedName>
        <fullName evidence="2">ORF6C domain-containing protein</fullName>
    </submittedName>
</protein>
<evidence type="ECO:0000259" key="1">
    <source>
        <dbReference type="PROSITE" id="PS51750"/>
    </source>
</evidence>
<proteinExistence type="predicted"/>
<gene>
    <name evidence="2" type="ORF">QJS64_20335</name>
</gene>
<reference evidence="2 3" key="1">
    <citation type="submission" date="2023-04" db="EMBL/GenBank/DDBJ databases">
        <title>Bacteria Genome Submission.</title>
        <authorList>
            <person name="Isaac P."/>
        </authorList>
    </citation>
    <scope>NUCLEOTIDE SEQUENCE [LARGE SCALE GENOMIC DNA]</scope>
    <source>
        <strain evidence="2 3">SampleS7P1</strain>
        <plasmid evidence="2 3">unnamed4</plasmid>
    </source>
</reference>
<dbReference type="Proteomes" id="UP001239169">
    <property type="component" value="Plasmid unnamed4"/>
</dbReference>
<evidence type="ECO:0000313" key="2">
    <source>
        <dbReference type="EMBL" id="WGX77562.1"/>
    </source>
</evidence>
<dbReference type="SMART" id="SM01040">
    <property type="entry name" value="Bro-N"/>
    <property type="match status" value="1"/>
</dbReference>
<feature type="domain" description="Bro-N" evidence="1">
    <location>
        <begin position="9"/>
        <end position="105"/>
    </location>
</feature>
<organism evidence="2 3">
    <name type="scientific">Paraclostridium bifermentans</name>
    <name type="common">Clostridium bifermentans</name>
    <dbReference type="NCBI Taxonomy" id="1490"/>
    <lineage>
        <taxon>Bacteria</taxon>
        <taxon>Bacillati</taxon>
        <taxon>Bacillota</taxon>
        <taxon>Clostridia</taxon>
        <taxon>Peptostreptococcales</taxon>
        <taxon>Peptostreptococcaceae</taxon>
        <taxon>Paraclostridium</taxon>
    </lineage>
</organism>
<keyword evidence="3" id="KW-1185">Reference proteome</keyword>
<geneLocation type="plasmid" evidence="2 3">
    <name>unnamed4</name>
</geneLocation>
<dbReference type="InterPro" id="IPR003497">
    <property type="entry name" value="BRO_N_domain"/>
</dbReference>
<dbReference type="EMBL" id="CP124689">
    <property type="protein sequence ID" value="WGX77562.1"/>
    <property type="molecule type" value="Genomic_DNA"/>
</dbReference>
<keyword evidence="2" id="KW-0614">Plasmid</keyword>
<dbReference type="PANTHER" id="PTHR36180:SF2">
    <property type="entry name" value="BRO FAMILY PROTEIN"/>
    <property type="match status" value="1"/>
</dbReference>
<evidence type="ECO:0000313" key="3">
    <source>
        <dbReference type="Proteomes" id="UP001239169"/>
    </source>
</evidence>
<dbReference type="Pfam" id="PF10552">
    <property type="entry name" value="ORF6C"/>
    <property type="match status" value="1"/>
</dbReference>
<sequence length="244" mass="28878">MELKVIDKREILEQEITTYGDLDNPIFLAKDVANWIEHTDLSRMVNLVDEDEKLKRTLYVSGQRREMWFLTEDGLYELLMQSRKPIAKQFKKQVKKMLKELRLKTNPYLSLSKELQAILTIDKKQQLMEEDIIEVKEDLQGFKEEIPLFTVECEEVTRLVRKVGTEALKGKNSISYKNKSLRSKVYSDIYRQLRREFGVTSYKAIKRRQLEQALQAVENYRLPMFLEEEINLINKYGSRGDLVC</sequence>
<dbReference type="PANTHER" id="PTHR36180">
    <property type="entry name" value="DNA-BINDING PROTEIN-RELATED-RELATED"/>
    <property type="match status" value="1"/>
</dbReference>